<protein>
    <submittedName>
        <fullName evidence="1">Uncharacterized protein</fullName>
    </submittedName>
</protein>
<proteinExistence type="predicted"/>
<reference evidence="1 2" key="1">
    <citation type="submission" date="2020-03" db="EMBL/GenBank/DDBJ databases">
        <title>Complete genome sequence of Orbus sp. IPMB12 (BCRC 80908).</title>
        <authorList>
            <person name="Lo W.-S."/>
            <person name="Chang T.-H."/>
            <person name="Kuo C.-H."/>
        </authorList>
    </citation>
    <scope>NUCLEOTIDE SEQUENCE [LARGE SCALE GENOMIC DNA]</scope>
    <source>
        <strain evidence="1 2">IPMB12</strain>
    </source>
</reference>
<dbReference type="KEGG" id="orb:IPMB12_10870"/>
<keyword evidence="2" id="KW-1185">Reference proteome</keyword>
<sequence length="209" mass="24370">MDIQSIVSLKDLALKKSLTLPASILDKKIELFYPEAIKNDEFTLHYNEDEEILTLHYMQYDPFADDYWEFTDVGEFITKVTDELIESLTEQNKPFFQIATYEHGTVYHYPIASSADVCTCRWDTRFGGVFVPSEWFIQDCENNQATMLERLKSIFSAYSDWCNGEVYVLKSDTYHFKHSNQDVIFIDDSDCTSNYIGYSSTLNELQQLI</sequence>
<evidence type="ECO:0000313" key="1">
    <source>
        <dbReference type="EMBL" id="QIQ22141.1"/>
    </source>
</evidence>
<organism evidence="1 2">
    <name type="scientific">Zophobihabitans entericus</name>
    <dbReference type="NCBI Taxonomy" id="1635327"/>
    <lineage>
        <taxon>Bacteria</taxon>
        <taxon>Pseudomonadati</taxon>
        <taxon>Pseudomonadota</taxon>
        <taxon>Gammaproteobacteria</taxon>
        <taxon>Orbales</taxon>
        <taxon>Orbaceae</taxon>
        <taxon>Zophobihabitans</taxon>
    </lineage>
</organism>
<dbReference type="InParanoid" id="A0A6G9ID29"/>
<dbReference type="RefSeq" id="WP_166917438.1">
    <property type="nucleotide sequence ID" value="NZ_CP050253.1"/>
</dbReference>
<dbReference type="Proteomes" id="UP000501168">
    <property type="component" value="Chromosome"/>
</dbReference>
<accession>A0A6G9ID29</accession>
<gene>
    <name evidence="1" type="ORF">IPMB12_10870</name>
</gene>
<dbReference type="EMBL" id="CP050253">
    <property type="protein sequence ID" value="QIQ22141.1"/>
    <property type="molecule type" value="Genomic_DNA"/>
</dbReference>
<dbReference type="AlphaFoldDB" id="A0A6G9ID29"/>
<evidence type="ECO:0000313" key="2">
    <source>
        <dbReference type="Proteomes" id="UP000501168"/>
    </source>
</evidence>
<name>A0A6G9ID29_9GAMM</name>